<keyword evidence="2" id="KW-0472">Membrane</keyword>
<keyword evidence="4" id="KW-1185">Reference proteome</keyword>
<comment type="caution">
    <text evidence="3">The sequence shown here is derived from an EMBL/GenBank/DDBJ whole genome shotgun (WGS) entry which is preliminary data.</text>
</comment>
<name>A0ABV5MGC1_9ACTN</name>
<keyword evidence="2" id="KW-0812">Transmembrane</keyword>
<dbReference type="RefSeq" id="WP_223102833.1">
    <property type="nucleotide sequence ID" value="NZ_CP061913.1"/>
</dbReference>
<evidence type="ECO:0000313" key="3">
    <source>
        <dbReference type="EMBL" id="MFB9447904.1"/>
    </source>
</evidence>
<evidence type="ECO:0000256" key="2">
    <source>
        <dbReference type="SAM" id="Phobius"/>
    </source>
</evidence>
<proteinExistence type="predicted"/>
<evidence type="ECO:0000313" key="4">
    <source>
        <dbReference type="Proteomes" id="UP001589608"/>
    </source>
</evidence>
<protein>
    <submittedName>
        <fullName evidence="3">Uncharacterized protein</fullName>
    </submittedName>
</protein>
<reference evidence="3 4" key="1">
    <citation type="submission" date="2024-09" db="EMBL/GenBank/DDBJ databases">
        <authorList>
            <person name="Sun Q."/>
            <person name="Mori K."/>
        </authorList>
    </citation>
    <scope>NUCLEOTIDE SEQUENCE [LARGE SCALE GENOMIC DNA]</scope>
    <source>
        <strain evidence="3 4">JCM 3307</strain>
    </source>
</reference>
<gene>
    <name evidence="3" type="ORF">ACFFTR_32830</name>
</gene>
<dbReference type="EMBL" id="JBHMCA010000054">
    <property type="protein sequence ID" value="MFB9447904.1"/>
    <property type="molecule type" value="Genomic_DNA"/>
</dbReference>
<keyword evidence="2" id="KW-1133">Transmembrane helix</keyword>
<organism evidence="3 4">
    <name type="scientific">Dactylosporangium vinaceum</name>
    <dbReference type="NCBI Taxonomy" id="53362"/>
    <lineage>
        <taxon>Bacteria</taxon>
        <taxon>Bacillati</taxon>
        <taxon>Actinomycetota</taxon>
        <taxon>Actinomycetes</taxon>
        <taxon>Micromonosporales</taxon>
        <taxon>Micromonosporaceae</taxon>
        <taxon>Dactylosporangium</taxon>
    </lineage>
</organism>
<feature type="transmembrane region" description="Helical" evidence="2">
    <location>
        <begin position="81"/>
        <end position="101"/>
    </location>
</feature>
<accession>A0ABV5MGC1</accession>
<evidence type="ECO:0000256" key="1">
    <source>
        <dbReference type="SAM" id="MobiDB-lite"/>
    </source>
</evidence>
<sequence length="137" mass="14528">MRRAGLGALFLIWLYGVPFLLIVGLVRRTSAPYVATHAAARSFGATTDTILTAALLLNLALPVAGWLLARWARDRLWLAHFGWSFAGLVLVYLAVAVVGGLGTAPLFGWTPADHEPTPQPTVTRCIPRSGGHGCPGG</sequence>
<feature type="region of interest" description="Disordered" evidence="1">
    <location>
        <begin position="115"/>
        <end position="137"/>
    </location>
</feature>
<feature type="transmembrane region" description="Helical" evidence="2">
    <location>
        <begin position="50"/>
        <end position="69"/>
    </location>
</feature>
<dbReference type="Proteomes" id="UP001589608">
    <property type="component" value="Unassembled WGS sequence"/>
</dbReference>